<dbReference type="AlphaFoldDB" id="A0A9P3LJL4"/>
<evidence type="ECO:0000313" key="2">
    <source>
        <dbReference type="EMBL" id="GJE97495.1"/>
    </source>
</evidence>
<dbReference type="Proteomes" id="UP000703269">
    <property type="component" value="Unassembled WGS sequence"/>
</dbReference>
<protein>
    <submittedName>
        <fullName evidence="2">Uncharacterized protein</fullName>
    </submittedName>
</protein>
<proteinExistence type="predicted"/>
<name>A0A9P3LJL4_9APHY</name>
<feature type="compositionally biased region" description="Basic and acidic residues" evidence="1">
    <location>
        <begin position="147"/>
        <end position="160"/>
    </location>
</feature>
<accession>A0A9P3LJL4</accession>
<sequence>MEDKCNELVWLPWEAPKCSRRAKVMDEMHARATDALAARHPLPQTDAVLPGNKIAFSFENINAMRYDVSSAGLSWCPMQATGPRDHSASPVDARPEDISPMIALSRGPLGEGRGARAYNTGSRRLRRRVRRGLRREDEVSKDVAQSDGRRGRSLPDRGSR</sequence>
<comment type="caution">
    <text evidence="2">The sequence shown here is derived from an EMBL/GenBank/DDBJ whole genome shotgun (WGS) entry which is preliminary data.</text>
</comment>
<dbReference type="EMBL" id="BPQB01000072">
    <property type="protein sequence ID" value="GJE97495.1"/>
    <property type="molecule type" value="Genomic_DNA"/>
</dbReference>
<organism evidence="2 3">
    <name type="scientific">Phanerochaete sordida</name>
    <dbReference type="NCBI Taxonomy" id="48140"/>
    <lineage>
        <taxon>Eukaryota</taxon>
        <taxon>Fungi</taxon>
        <taxon>Dikarya</taxon>
        <taxon>Basidiomycota</taxon>
        <taxon>Agaricomycotina</taxon>
        <taxon>Agaricomycetes</taxon>
        <taxon>Polyporales</taxon>
        <taxon>Phanerochaetaceae</taxon>
        <taxon>Phanerochaete</taxon>
    </lineage>
</organism>
<evidence type="ECO:0000313" key="3">
    <source>
        <dbReference type="Proteomes" id="UP000703269"/>
    </source>
</evidence>
<keyword evidence="3" id="KW-1185">Reference proteome</keyword>
<reference evidence="2 3" key="1">
    <citation type="submission" date="2021-08" db="EMBL/GenBank/DDBJ databases">
        <title>Draft Genome Sequence of Phanerochaete sordida strain YK-624.</title>
        <authorList>
            <person name="Mori T."/>
            <person name="Dohra H."/>
            <person name="Suzuki T."/>
            <person name="Kawagishi H."/>
            <person name="Hirai H."/>
        </authorList>
    </citation>
    <scope>NUCLEOTIDE SEQUENCE [LARGE SCALE GENOMIC DNA]</scope>
    <source>
        <strain evidence="2 3">YK-624</strain>
    </source>
</reference>
<feature type="region of interest" description="Disordered" evidence="1">
    <location>
        <begin position="102"/>
        <end position="160"/>
    </location>
</feature>
<evidence type="ECO:0000256" key="1">
    <source>
        <dbReference type="SAM" id="MobiDB-lite"/>
    </source>
</evidence>
<feature type="compositionally biased region" description="Basic residues" evidence="1">
    <location>
        <begin position="123"/>
        <end position="133"/>
    </location>
</feature>
<gene>
    <name evidence="2" type="ORF">PsYK624_137160</name>
</gene>